<proteinExistence type="predicted"/>
<dbReference type="Proteomes" id="UP001054945">
    <property type="component" value="Unassembled WGS sequence"/>
</dbReference>
<accession>A0AAV4MW78</accession>
<organism evidence="1 2">
    <name type="scientific">Caerostris extrusa</name>
    <name type="common">Bark spider</name>
    <name type="synonym">Caerostris bankana</name>
    <dbReference type="NCBI Taxonomy" id="172846"/>
    <lineage>
        <taxon>Eukaryota</taxon>
        <taxon>Metazoa</taxon>
        <taxon>Ecdysozoa</taxon>
        <taxon>Arthropoda</taxon>
        <taxon>Chelicerata</taxon>
        <taxon>Arachnida</taxon>
        <taxon>Araneae</taxon>
        <taxon>Araneomorphae</taxon>
        <taxon>Entelegynae</taxon>
        <taxon>Araneoidea</taxon>
        <taxon>Araneidae</taxon>
        <taxon>Caerostris</taxon>
    </lineage>
</organism>
<evidence type="ECO:0000313" key="2">
    <source>
        <dbReference type="Proteomes" id="UP001054945"/>
    </source>
</evidence>
<gene>
    <name evidence="1" type="ORF">CEXT_640681</name>
</gene>
<reference evidence="1 2" key="1">
    <citation type="submission" date="2021-06" db="EMBL/GenBank/DDBJ databases">
        <title>Caerostris extrusa draft genome.</title>
        <authorList>
            <person name="Kono N."/>
            <person name="Arakawa K."/>
        </authorList>
    </citation>
    <scope>NUCLEOTIDE SEQUENCE [LARGE SCALE GENOMIC DNA]</scope>
</reference>
<name>A0AAV4MW78_CAEEX</name>
<dbReference type="EMBL" id="BPLR01002655">
    <property type="protein sequence ID" value="GIX76191.1"/>
    <property type="molecule type" value="Genomic_DNA"/>
</dbReference>
<protein>
    <submittedName>
        <fullName evidence="1">Uncharacterized protein</fullName>
    </submittedName>
</protein>
<comment type="caution">
    <text evidence="1">The sequence shown here is derived from an EMBL/GenBank/DDBJ whole genome shotgun (WGS) entry which is preliminary data.</text>
</comment>
<keyword evidence="2" id="KW-1185">Reference proteome</keyword>
<evidence type="ECO:0000313" key="1">
    <source>
        <dbReference type="EMBL" id="GIX76191.1"/>
    </source>
</evidence>
<sequence>MCLAVRLRNTKNLVEFSPRNSMGFEGTRTRLDPEKNNVLSCSIKEHEESGRVLTQEFHGHFTLLKAPG</sequence>
<dbReference type="AlphaFoldDB" id="A0AAV4MW78"/>